<dbReference type="InterPro" id="IPR003594">
    <property type="entry name" value="HATPase_dom"/>
</dbReference>
<dbReference type="AlphaFoldDB" id="D6Y4K7"/>
<dbReference type="PANTHER" id="PTHR35526">
    <property type="entry name" value="ANTI-SIGMA-F FACTOR RSBW-RELATED"/>
    <property type="match status" value="1"/>
</dbReference>
<name>D6Y4K7_THEBD</name>
<dbReference type="KEGG" id="tbi:Tbis_2480"/>
<dbReference type="eggNOG" id="COG2172">
    <property type="taxonomic scope" value="Bacteria"/>
</dbReference>
<organism evidence="3 4">
    <name type="scientific">Thermobispora bispora (strain ATCC 19993 / DSM 43833 / CBS 139.67 / JCM 10125 / KCTC 9307 / NBRC 14880 / R51)</name>
    <dbReference type="NCBI Taxonomy" id="469371"/>
    <lineage>
        <taxon>Bacteria</taxon>
        <taxon>Bacillati</taxon>
        <taxon>Actinomycetota</taxon>
        <taxon>Actinomycetes</taxon>
        <taxon>Streptosporangiales</taxon>
        <taxon>Streptosporangiaceae</taxon>
        <taxon>Thermobispora</taxon>
    </lineage>
</organism>
<dbReference type="GO" id="GO:0004674">
    <property type="term" value="F:protein serine/threonine kinase activity"/>
    <property type="evidence" value="ECO:0007669"/>
    <property type="project" value="UniProtKB-KW"/>
</dbReference>
<evidence type="ECO:0000256" key="1">
    <source>
        <dbReference type="ARBA" id="ARBA00022527"/>
    </source>
</evidence>
<dbReference type="CDD" id="cd16936">
    <property type="entry name" value="HATPase_RsbW-like"/>
    <property type="match status" value="1"/>
</dbReference>
<dbReference type="Pfam" id="PF13581">
    <property type="entry name" value="HATPase_c_2"/>
    <property type="match status" value="1"/>
</dbReference>
<dbReference type="STRING" id="469371.Tbis_2480"/>
<dbReference type="Proteomes" id="UP000006640">
    <property type="component" value="Chromosome"/>
</dbReference>
<protein>
    <submittedName>
        <fullName evidence="3">Putative anti-sigma regulatory factor, serine/threonine protein kinase</fullName>
    </submittedName>
</protein>
<dbReference type="Gene3D" id="3.30.565.10">
    <property type="entry name" value="Histidine kinase-like ATPase, C-terminal domain"/>
    <property type="match status" value="1"/>
</dbReference>
<keyword evidence="3" id="KW-0808">Transferase</keyword>
<evidence type="ECO:0000313" key="4">
    <source>
        <dbReference type="Proteomes" id="UP000006640"/>
    </source>
</evidence>
<keyword evidence="3" id="KW-0418">Kinase</keyword>
<accession>D6Y4K7</accession>
<dbReference type="HOGENOM" id="CLU_090336_4_1_11"/>
<proteinExistence type="predicted"/>
<keyword evidence="1 3" id="KW-0723">Serine/threonine-protein kinase</keyword>
<evidence type="ECO:0000313" key="3">
    <source>
        <dbReference type="EMBL" id="ADG89183.1"/>
    </source>
</evidence>
<dbReference type="PANTHER" id="PTHR35526:SF3">
    <property type="entry name" value="ANTI-SIGMA-F FACTOR RSBW"/>
    <property type="match status" value="1"/>
</dbReference>
<dbReference type="SUPFAM" id="SSF55874">
    <property type="entry name" value="ATPase domain of HSP90 chaperone/DNA topoisomerase II/histidine kinase"/>
    <property type="match status" value="1"/>
</dbReference>
<dbReference type="InterPro" id="IPR050267">
    <property type="entry name" value="Anti-sigma-factor_SerPK"/>
</dbReference>
<keyword evidence="4" id="KW-1185">Reference proteome</keyword>
<feature type="domain" description="Histidine kinase/HSP90-like ATPase" evidence="2">
    <location>
        <begin position="35"/>
        <end position="146"/>
    </location>
</feature>
<dbReference type="EMBL" id="CP001874">
    <property type="protein sequence ID" value="ADG89183.1"/>
    <property type="molecule type" value="Genomic_DNA"/>
</dbReference>
<reference evidence="3 4" key="1">
    <citation type="submission" date="2010-01" db="EMBL/GenBank/DDBJ databases">
        <title>The complete genome of Thermobispora bispora DSM 43833.</title>
        <authorList>
            <consortium name="US DOE Joint Genome Institute (JGI-PGF)"/>
            <person name="Lucas S."/>
            <person name="Copeland A."/>
            <person name="Lapidus A."/>
            <person name="Glavina del Rio T."/>
            <person name="Dalin E."/>
            <person name="Tice H."/>
            <person name="Bruce D."/>
            <person name="Goodwin L."/>
            <person name="Pitluck S."/>
            <person name="Kyrpides N."/>
            <person name="Mavromatis K."/>
            <person name="Ivanova N."/>
            <person name="Mikhailova N."/>
            <person name="Chertkov O."/>
            <person name="Brettin T."/>
            <person name="Detter J.C."/>
            <person name="Han C."/>
            <person name="Larimer F."/>
            <person name="Land M."/>
            <person name="Hauser L."/>
            <person name="Markowitz V."/>
            <person name="Cheng J.-F."/>
            <person name="Hugenholtz P."/>
            <person name="Woyke T."/>
            <person name="Wu D."/>
            <person name="Jando M."/>
            <person name="Schneider S."/>
            <person name="Klenk H.-P."/>
            <person name="Eisen J.A."/>
        </authorList>
    </citation>
    <scope>NUCLEOTIDE SEQUENCE [LARGE SCALE GENOMIC DNA]</scope>
    <source>
        <strain evidence="4">ATCC 19993 / DSM 43833 / CBS 139.67 / JCM 10125 / KCTC 9307 / NBRC 14880 / R51</strain>
    </source>
</reference>
<gene>
    <name evidence="3" type="ordered locus">Tbis_2480</name>
</gene>
<dbReference type="InterPro" id="IPR036890">
    <property type="entry name" value="HATPase_C_sf"/>
</dbReference>
<sequence length="159" mass="17033">MPKRPISACPAVGEADFTSLSARANESDKLTYHLRSQPESVAEARALTRAALLRWGHPELIEDATLIVSELVTNAIRYAHAPGRGRTGDPLTLVLLRVASHVLLAVGDPSPRIPARAELDDASEHGRGLHIVDTLSKAWGWEPRPGGGKAVWALLSAEA</sequence>
<evidence type="ECO:0000259" key="2">
    <source>
        <dbReference type="Pfam" id="PF13581"/>
    </source>
</evidence>